<evidence type="ECO:0000313" key="2">
    <source>
        <dbReference type="EMBL" id="KIM71606.1"/>
    </source>
</evidence>
<organism evidence="2 3">
    <name type="scientific">Piloderma croceum (strain F 1598)</name>
    <dbReference type="NCBI Taxonomy" id="765440"/>
    <lineage>
        <taxon>Eukaryota</taxon>
        <taxon>Fungi</taxon>
        <taxon>Dikarya</taxon>
        <taxon>Basidiomycota</taxon>
        <taxon>Agaricomycotina</taxon>
        <taxon>Agaricomycetes</taxon>
        <taxon>Agaricomycetidae</taxon>
        <taxon>Atheliales</taxon>
        <taxon>Atheliaceae</taxon>
        <taxon>Piloderma</taxon>
    </lineage>
</organism>
<reference evidence="2 3" key="1">
    <citation type="submission" date="2014-04" db="EMBL/GenBank/DDBJ databases">
        <authorList>
            <consortium name="DOE Joint Genome Institute"/>
            <person name="Kuo A."/>
            <person name="Tarkka M."/>
            <person name="Buscot F."/>
            <person name="Kohler A."/>
            <person name="Nagy L.G."/>
            <person name="Floudas D."/>
            <person name="Copeland A."/>
            <person name="Barry K.W."/>
            <person name="Cichocki N."/>
            <person name="Veneault-Fourrey C."/>
            <person name="LaButti K."/>
            <person name="Lindquist E.A."/>
            <person name="Lipzen A."/>
            <person name="Lundell T."/>
            <person name="Morin E."/>
            <person name="Murat C."/>
            <person name="Sun H."/>
            <person name="Tunlid A."/>
            <person name="Henrissat B."/>
            <person name="Grigoriev I.V."/>
            <person name="Hibbett D.S."/>
            <person name="Martin F."/>
            <person name="Nordberg H.P."/>
            <person name="Cantor M.N."/>
            <person name="Hua S.X."/>
        </authorList>
    </citation>
    <scope>NUCLEOTIDE SEQUENCE [LARGE SCALE GENOMIC DNA]</scope>
    <source>
        <strain evidence="2 3">F 1598</strain>
    </source>
</reference>
<feature type="compositionally biased region" description="Polar residues" evidence="1">
    <location>
        <begin position="70"/>
        <end position="81"/>
    </location>
</feature>
<dbReference type="HOGENOM" id="CLU_2574736_0_0_1"/>
<keyword evidence="3" id="KW-1185">Reference proteome</keyword>
<accession>A0A0C3EUY1</accession>
<dbReference type="EMBL" id="KN833260">
    <property type="protein sequence ID" value="KIM71606.1"/>
    <property type="molecule type" value="Genomic_DNA"/>
</dbReference>
<dbReference type="Proteomes" id="UP000054166">
    <property type="component" value="Unassembled WGS sequence"/>
</dbReference>
<reference evidence="3" key="2">
    <citation type="submission" date="2015-01" db="EMBL/GenBank/DDBJ databases">
        <title>Evolutionary Origins and Diversification of the Mycorrhizal Mutualists.</title>
        <authorList>
            <consortium name="DOE Joint Genome Institute"/>
            <consortium name="Mycorrhizal Genomics Consortium"/>
            <person name="Kohler A."/>
            <person name="Kuo A."/>
            <person name="Nagy L.G."/>
            <person name="Floudas D."/>
            <person name="Copeland A."/>
            <person name="Barry K.W."/>
            <person name="Cichocki N."/>
            <person name="Veneault-Fourrey C."/>
            <person name="LaButti K."/>
            <person name="Lindquist E.A."/>
            <person name="Lipzen A."/>
            <person name="Lundell T."/>
            <person name="Morin E."/>
            <person name="Murat C."/>
            <person name="Riley R."/>
            <person name="Ohm R."/>
            <person name="Sun H."/>
            <person name="Tunlid A."/>
            <person name="Henrissat B."/>
            <person name="Grigoriev I.V."/>
            <person name="Hibbett D.S."/>
            <person name="Martin F."/>
        </authorList>
    </citation>
    <scope>NUCLEOTIDE SEQUENCE [LARGE SCALE GENOMIC DNA]</scope>
    <source>
        <strain evidence="3">F 1598</strain>
    </source>
</reference>
<evidence type="ECO:0000256" key="1">
    <source>
        <dbReference type="SAM" id="MobiDB-lite"/>
    </source>
</evidence>
<feature type="region of interest" description="Disordered" evidence="1">
    <location>
        <begin position="50"/>
        <end position="81"/>
    </location>
</feature>
<proteinExistence type="predicted"/>
<dbReference type="AlphaFoldDB" id="A0A0C3EUY1"/>
<evidence type="ECO:0000313" key="3">
    <source>
        <dbReference type="Proteomes" id="UP000054166"/>
    </source>
</evidence>
<gene>
    <name evidence="2" type="ORF">PILCRDRAFT_16910</name>
</gene>
<sequence length="81" mass="9180">MPGLAHVQEMAEPNIQPLAQIHTDDVDDSHMTMVERWPWTQQLNRCLPLHYQDIPPQPTPPLSQVDHNESTISENGSSNLT</sequence>
<protein>
    <submittedName>
        <fullName evidence="2">Uncharacterized protein</fullName>
    </submittedName>
</protein>
<dbReference type="InParanoid" id="A0A0C3EUY1"/>
<name>A0A0C3EUY1_PILCF</name>